<dbReference type="RefSeq" id="WP_086156985.1">
    <property type="nucleotide sequence ID" value="NZ_CP021121.1"/>
</dbReference>
<evidence type="ECO:0000313" key="3">
    <source>
        <dbReference type="Proteomes" id="UP000194218"/>
    </source>
</evidence>
<dbReference type="Pfam" id="PF03259">
    <property type="entry name" value="Robl_LC7"/>
    <property type="match status" value="1"/>
</dbReference>
<dbReference type="EMBL" id="CP021121">
    <property type="protein sequence ID" value="ARQ67464.1"/>
    <property type="molecule type" value="Genomic_DNA"/>
</dbReference>
<dbReference type="KEGG" id="smao:CAG99_00155"/>
<dbReference type="PANTHER" id="PTHR36222:SF1">
    <property type="entry name" value="SERINE PROTEASE INHIBITOR RV3364C"/>
    <property type="match status" value="1"/>
</dbReference>
<gene>
    <name evidence="2" type="ORF">CAG99_00155</name>
</gene>
<protein>
    <submittedName>
        <fullName evidence="2">Dynein regulation protein LC7</fullName>
    </submittedName>
</protein>
<evidence type="ECO:0000259" key="1">
    <source>
        <dbReference type="SMART" id="SM00960"/>
    </source>
</evidence>
<dbReference type="InterPro" id="IPR053141">
    <property type="entry name" value="Mycobact_SerProt_Inhib_Rv3364c"/>
</dbReference>
<dbReference type="PANTHER" id="PTHR36222">
    <property type="entry name" value="SERINE PROTEASE INHIBITOR RV3364C"/>
    <property type="match status" value="1"/>
</dbReference>
<dbReference type="Proteomes" id="UP000194218">
    <property type="component" value="Chromosome"/>
</dbReference>
<dbReference type="AlphaFoldDB" id="A0A1W7CRP9"/>
<sequence length="130" mass="13747">MALSTTLDWLLDDLAQRLPRVRHVLLLSSDGLVTSVSRGLKRSSAEHLAAVASGLHSLAKGVGKHFRCGDVRQTMIEFDDGVLFVTAAGDGSCLCVLTGADADVGQVGYEMTLLVNKVGEHMGLAARDIV</sequence>
<reference evidence="2" key="1">
    <citation type="submission" date="2017-05" db="EMBL/GenBank/DDBJ databases">
        <title>Complete genome sequence of Streptomyces sp. SCSIO 03032 revealed the diverse biosynthetic pathways for its bioactive secondary metabolites.</title>
        <authorList>
            <person name="Ma L."/>
            <person name="Zhu Y."/>
            <person name="Zhang W."/>
            <person name="Zhang G."/>
            <person name="Tian X."/>
            <person name="Zhang S."/>
            <person name="Zhang C."/>
        </authorList>
    </citation>
    <scope>NUCLEOTIDE SEQUENCE [LARGE SCALE GENOMIC DNA]</scope>
    <source>
        <strain evidence="2">SCSIO 03032</strain>
    </source>
</reference>
<proteinExistence type="predicted"/>
<dbReference type="SMART" id="SM00960">
    <property type="entry name" value="Robl_LC7"/>
    <property type="match status" value="1"/>
</dbReference>
<evidence type="ECO:0000313" key="2">
    <source>
        <dbReference type="EMBL" id="ARQ67464.1"/>
    </source>
</evidence>
<accession>A0A1W7CRP9</accession>
<dbReference type="SUPFAM" id="SSF103196">
    <property type="entry name" value="Roadblock/LC7 domain"/>
    <property type="match status" value="1"/>
</dbReference>
<dbReference type="OrthoDB" id="5187023at2"/>
<dbReference type="InterPro" id="IPR004942">
    <property type="entry name" value="Roadblock/LAMTOR2_dom"/>
</dbReference>
<dbReference type="Gene3D" id="3.30.450.30">
    <property type="entry name" value="Dynein light chain 2a, cytoplasmic"/>
    <property type="match status" value="1"/>
</dbReference>
<organism evidence="2 3">
    <name type="scientific">Streptomyces marincola</name>
    <dbReference type="NCBI Taxonomy" id="2878388"/>
    <lineage>
        <taxon>Bacteria</taxon>
        <taxon>Bacillati</taxon>
        <taxon>Actinomycetota</taxon>
        <taxon>Actinomycetes</taxon>
        <taxon>Kitasatosporales</taxon>
        <taxon>Streptomycetaceae</taxon>
        <taxon>Streptomyces</taxon>
    </lineage>
</organism>
<keyword evidence="3" id="KW-1185">Reference proteome</keyword>
<feature type="domain" description="Roadblock/LAMTOR2" evidence="1">
    <location>
        <begin position="8"/>
        <end position="98"/>
    </location>
</feature>
<name>A0A1W7CRP9_9ACTN</name>